<protein>
    <submittedName>
        <fullName evidence="2">Secreted protein</fullName>
    </submittedName>
</protein>
<dbReference type="HOGENOM" id="CLU_077096_0_0_7"/>
<sequence>MESARQFALLACVAVSFSQAACVASAELEGDDEAVEEVQQAAITVNALTVNALTVNALTVNALTVNALTVNALTVNSLMGNSRLKDALRTPESRELLSFIVGCALPEEARLDVKIDGVPYSFAGDLGLAPEWGSKRGSCDEDCQEWVSACLLARVNYRGEHVMISLRGQHEALSSTKRERARYDEAEATYFGNVFQKPQRLFACLAPGKKQIPRVCGPSIKNCPIDVVGKCEDLCDGPRSDGSFLNCHDREPLDLPCGPPVFPRGTDRYKASVSVFLE</sequence>
<dbReference type="eggNOG" id="COG5184">
    <property type="taxonomic scope" value="Bacteria"/>
</dbReference>
<dbReference type="BioCyc" id="SCEL448385:SCE_RS44730-MONOMER"/>
<gene>
    <name evidence="2" type="ordered locus">sce8727</name>
</gene>
<feature type="chain" id="PRO_5002735771" evidence="1">
    <location>
        <begin position="21"/>
        <end position="278"/>
    </location>
</feature>
<feature type="signal peptide" evidence="1">
    <location>
        <begin position="1"/>
        <end position="20"/>
    </location>
</feature>
<dbReference type="EMBL" id="AM746676">
    <property type="protein sequence ID" value="CAN98899.1"/>
    <property type="molecule type" value="Genomic_DNA"/>
</dbReference>
<dbReference type="Proteomes" id="UP000002139">
    <property type="component" value="Chromosome"/>
</dbReference>
<organism evidence="2 3">
    <name type="scientific">Sorangium cellulosum (strain So ce56)</name>
    <name type="common">Polyangium cellulosum (strain So ce56)</name>
    <dbReference type="NCBI Taxonomy" id="448385"/>
    <lineage>
        <taxon>Bacteria</taxon>
        <taxon>Pseudomonadati</taxon>
        <taxon>Myxococcota</taxon>
        <taxon>Polyangia</taxon>
        <taxon>Polyangiales</taxon>
        <taxon>Polyangiaceae</taxon>
        <taxon>Sorangium</taxon>
    </lineage>
</organism>
<keyword evidence="1" id="KW-0732">Signal</keyword>
<evidence type="ECO:0000313" key="2">
    <source>
        <dbReference type="EMBL" id="CAN98899.1"/>
    </source>
</evidence>
<dbReference type="STRING" id="448385.sce8727"/>
<evidence type="ECO:0000313" key="3">
    <source>
        <dbReference type="Proteomes" id="UP000002139"/>
    </source>
</evidence>
<reference evidence="2 3" key="1">
    <citation type="journal article" date="2007" name="Nat. Biotechnol.">
        <title>Complete genome sequence of the myxobacterium Sorangium cellulosum.</title>
        <authorList>
            <person name="Schneiker S."/>
            <person name="Perlova O."/>
            <person name="Kaiser O."/>
            <person name="Gerth K."/>
            <person name="Alici A."/>
            <person name="Altmeyer M.O."/>
            <person name="Bartels D."/>
            <person name="Bekel T."/>
            <person name="Beyer S."/>
            <person name="Bode E."/>
            <person name="Bode H.B."/>
            <person name="Bolten C.J."/>
            <person name="Choudhuri J.V."/>
            <person name="Doss S."/>
            <person name="Elnakady Y.A."/>
            <person name="Frank B."/>
            <person name="Gaigalat L."/>
            <person name="Goesmann A."/>
            <person name="Groeger C."/>
            <person name="Gross F."/>
            <person name="Jelsbak L."/>
            <person name="Jelsbak L."/>
            <person name="Kalinowski J."/>
            <person name="Kegler C."/>
            <person name="Knauber T."/>
            <person name="Konietzny S."/>
            <person name="Kopp M."/>
            <person name="Krause L."/>
            <person name="Krug D."/>
            <person name="Linke B."/>
            <person name="Mahmud T."/>
            <person name="Martinez-Arias R."/>
            <person name="McHardy A.C."/>
            <person name="Merai M."/>
            <person name="Meyer F."/>
            <person name="Mormann S."/>
            <person name="Munoz-Dorado J."/>
            <person name="Perez J."/>
            <person name="Pradella S."/>
            <person name="Rachid S."/>
            <person name="Raddatz G."/>
            <person name="Rosenau F."/>
            <person name="Rueckert C."/>
            <person name="Sasse F."/>
            <person name="Scharfe M."/>
            <person name="Schuster S.C."/>
            <person name="Suen G."/>
            <person name="Treuner-Lange A."/>
            <person name="Velicer G.J."/>
            <person name="Vorholter F.-J."/>
            <person name="Weissman K.J."/>
            <person name="Welch R.D."/>
            <person name="Wenzel S.C."/>
            <person name="Whitworth D.E."/>
            <person name="Wilhelm S."/>
            <person name="Wittmann C."/>
            <person name="Bloecker H."/>
            <person name="Puehler A."/>
            <person name="Mueller R."/>
        </authorList>
    </citation>
    <scope>NUCLEOTIDE SEQUENCE [LARGE SCALE GENOMIC DNA]</scope>
    <source>
        <strain evidence="3">So ce56</strain>
    </source>
</reference>
<keyword evidence="3" id="KW-1185">Reference proteome</keyword>
<dbReference type="AlphaFoldDB" id="A9G4F7"/>
<accession>A9G4F7</accession>
<name>A9G4F7_SORC5</name>
<proteinExistence type="predicted"/>
<evidence type="ECO:0000256" key="1">
    <source>
        <dbReference type="SAM" id="SignalP"/>
    </source>
</evidence>
<dbReference type="KEGG" id="scl:sce8727"/>